<proteinExistence type="predicted"/>
<dbReference type="Gene3D" id="2.160.20.10">
    <property type="entry name" value="Single-stranded right-handed beta-helix, Pectin lyase-like"/>
    <property type="match status" value="1"/>
</dbReference>
<dbReference type="InterPro" id="IPR012334">
    <property type="entry name" value="Pectin_lyas_fold"/>
</dbReference>
<dbReference type="InterPro" id="IPR011050">
    <property type="entry name" value="Pectin_lyase_fold/virulence"/>
</dbReference>
<evidence type="ECO:0000313" key="1">
    <source>
        <dbReference type="EMBL" id="MBK3494759.1"/>
    </source>
</evidence>
<protein>
    <recommendedName>
        <fullName evidence="3">Pectate lyase</fullName>
    </recommendedName>
</protein>
<sequence>MFKILVMASLTIKFESNSDGARKTLAIATTSAPGNNTTDGVFIHENNVTLKNITVTRTHEDNLIEIYGDYVTLEDVTVSGGRKAGVYVNNNGTAIITVYFKGIHTSGRTKKKDLKLSQNSLEKTHSVKM</sequence>
<dbReference type="RefSeq" id="WP_200748577.1">
    <property type="nucleotide sequence ID" value="NZ_JAEOAH010000007.1"/>
</dbReference>
<reference evidence="1 2" key="1">
    <citation type="submission" date="2020-12" db="EMBL/GenBank/DDBJ databases">
        <title>YIM B01967 draft genome.</title>
        <authorList>
            <person name="Yan X."/>
        </authorList>
    </citation>
    <scope>NUCLEOTIDE SEQUENCE [LARGE SCALE GENOMIC DNA]</scope>
    <source>
        <strain evidence="1 2">YIM B01967</strain>
    </source>
</reference>
<gene>
    <name evidence="1" type="ORF">JFL43_07790</name>
</gene>
<evidence type="ECO:0008006" key="3">
    <source>
        <dbReference type="Google" id="ProtNLM"/>
    </source>
</evidence>
<accession>A0ABS1H633</accession>
<dbReference type="EMBL" id="JAEOAH010000007">
    <property type="protein sequence ID" value="MBK3494759.1"/>
    <property type="molecule type" value="Genomic_DNA"/>
</dbReference>
<name>A0ABS1H633_9BACL</name>
<organism evidence="1 2">
    <name type="scientific">Viridibacillus soli</name>
    <dbReference type="NCBI Taxonomy" id="2798301"/>
    <lineage>
        <taxon>Bacteria</taxon>
        <taxon>Bacillati</taxon>
        <taxon>Bacillota</taxon>
        <taxon>Bacilli</taxon>
        <taxon>Bacillales</taxon>
        <taxon>Caryophanaceae</taxon>
        <taxon>Viridibacillus</taxon>
    </lineage>
</organism>
<dbReference type="SUPFAM" id="SSF51126">
    <property type="entry name" value="Pectin lyase-like"/>
    <property type="match status" value="1"/>
</dbReference>
<dbReference type="Proteomes" id="UP000618943">
    <property type="component" value="Unassembled WGS sequence"/>
</dbReference>
<keyword evidence="2" id="KW-1185">Reference proteome</keyword>
<evidence type="ECO:0000313" key="2">
    <source>
        <dbReference type="Proteomes" id="UP000618943"/>
    </source>
</evidence>
<comment type="caution">
    <text evidence="1">The sequence shown here is derived from an EMBL/GenBank/DDBJ whole genome shotgun (WGS) entry which is preliminary data.</text>
</comment>